<feature type="region of interest" description="Disordered" evidence="1">
    <location>
        <begin position="28"/>
        <end position="60"/>
    </location>
</feature>
<evidence type="ECO:0000313" key="3">
    <source>
        <dbReference type="Proteomes" id="UP000672934"/>
    </source>
</evidence>
<comment type="caution">
    <text evidence="2">The sequence shown here is derived from an EMBL/GenBank/DDBJ whole genome shotgun (WGS) entry which is preliminary data.</text>
</comment>
<sequence>MFDRIRNTFARAISSAVTSVVAQYDAGGTGRRMRGWRPPSSGPNRATSQAPKVRDRARDAARNDWAASAGGQRWVTNLVGTGIVPRAKRITNKAQKQKATDLWDRWTKQSDADCVLNFYAQEALVTRSWIESGEVFARLRWRRKGSMEVPIQVQVIEADYVPQLDADTWPGLPVGNKIRQGIELDRFGARVAYWIFKAHPTDFASGNIDKSQLIRVPADEILHIFEPKRAGQLRGVSEFSSVLVRLRNAEDVDDAVRERQRIANLFAMFIEKQYPTSPDGIDPMTGQAIDYGSDGTPVAAMQPGISQELLPGEKVVFSNPPGASATYAEYMRTQHLATAAGQGLPYEILSGDIVNVSDRTLRVIIQEFRRFVEQRQWHVVIPMFCQKVREAWVDQAVLVGALPMSLADDAKAVEWAPHGWEYIHPVQDVQGKQLEVNAGFRSRDSVIAGKGDDPEQVDEERAASKKREEELGLQSAPTSGAAGPADGTRSNPDSNKPTK</sequence>
<dbReference type="Proteomes" id="UP000672934">
    <property type="component" value="Unassembled WGS sequence"/>
</dbReference>
<organism evidence="2 3">
    <name type="scientific">Cupriavidus yeoncheonensis</name>
    <dbReference type="NCBI Taxonomy" id="1462994"/>
    <lineage>
        <taxon>Bacteria</taxon>
        <taxon>Pseudomonadati</taxon>
        <taxon>Pseudomonadota</taxon>
        <taxon>Betaproteobacteria</taxon>
        <taxon>Burkholderiales</taxon>
        <taxon>Burkholderiaceae</taxon>
        <taxon>Cupriavidus</taxon>
    </lineage>
</organism>
<dbReference type="EMBL" id="CAJPUY010000001">
    <property type="protein sequence ID" value="CAG2126899.1"/>
    <property type="molecule type" value="Genomic_DNA"/>
</dbReference>
<dbReference type="NCBIfam" id="TIGR01539">
    <property type="entry name" value="portal_lambda"/>
    <property type="match status" value="1"/>
</dbReference>
<gene>
    <name evidence="2" type="ORF">LMG31506_00228</name>
</gene>
<dbReference type="InterPro" id="IPR006429">
    <property type="entry name" value="Phage_lambda_portal"/>
</dbReference>
<feature type="compositionally biased region" description="Polar residues" evidence="1">
    <location>
        <begin position="488"/>
        <end position="499"/>
    </location>
</feature>
<name>A0A916IP69_9BURK</name>
<dbReference type="RefSeq" id="WP_211945247.1">
    <property type="nucleotide sequence ID" value="NZ_CAJPUY010000001.1"/>
</dbReference>
<feature type="region of interest" description="Disordered" evidence="1">
    <location>
        <begin position="445"/>
        <end position="499"/>
    </location>
</feature>
<evidence type="ECO:0000256" key="1">
    <source>
        <dbReference type="SAM" id="MobiDB-lite"/>
    </source>
</evidence>
<evidence type="ECO:0000313" key="2">
    <source>
        <dbReference type="EMBL" id="CAG2126899.1"/>
    </source>
</evidence>
<protein>
    <recommendedName>
        <fullName evidence="4">Phage portal protein</fullName>
    </recommendedName>
</protein>
<feature type="compositionally biased region" description="Basic and acidic residues" evidence="1">
    <location>
        <begin position="459"/>
        <end position="470"/>
    </location>
</feature>
<dbReference type="GO" id="GO:0005198">
    <property type="term" value="F:structural molecule activity"/>
    <property type="evidence" value="ECO:0007669"/>
    <property type="project" value="InterPro"/>
</dbReference>
<proteinExistence type="predicted"/>
<accession>A0A916IP69</accession>
<evidence type="ECO:0008006" key="4">
    <source>
        <dbReference type="Google" id="ProtNLM"/>
    </source>
</evidence>
<dbReference type="AlphaFoldDB" id="A0A916IP69"/>
<reference evidence="2" key="1">
    <citation type="submission" date="2021-03" db="EMBL/GenBank/DDBJ databases">
        <authorList>
            <person name="Peeters C."/>
        </authorList>
    </citation>
    <scope>NUCLEOTIDE SEQUENCE</scope>
    <source>
        <strain evidence="2">LMG 31506</strain>
    </source>
</reference>
<dbReference type="Pfam" id="PF05136">
    <property type="entry name" value="Phage_portal_2"/>
    <property type="match status" value="1"/>
</dbReference>
<keyword evidence="3" id="KW-1185">Reference proteome</keyword>
<dbReference type="GO" id="GO:0019068">
    <property type="term" value="P:virion assembly"/>
    <property type="evidence" value="ECO:0007669"/>
    <property type="project" value="InterPro"/>
</dbReference>